<comment type="caution">
    <text evidence="5">The sequence shown here is derived from an EMBL/GenBank/DDBJ whole genome shotgun (WGS) entry which is preliminary data.</text>
</comment>
<dbReference type="SUPFAM" id="SSF52540">
    <property type="entry name" value="P-loop containing nucleoside triphosphate hydrolases"/>
    <property type="match status" value="1"/>
</dbReference>
<dbReference type="RefSeq" id="WP_159902709.1">
    <property type="nucleotide sequence ID" value="NZ_BAABFX010000022.1"/>
</dbReference>
<dbReference type="PANTHER" id="PTHR47962">
    <property type="entry name" value="ATP-DEPENDENT HELICASE LHR-RELATED-RELATED"/>
    <property type="match status" value="1"/>
</dbReference>
<keyword evidence="6" id="KW-1185">Reference proteome</keyword>
<evidence type="ECO:0000259" key="4">
    <source>
        <dbReference type="PROSITE" id="PS51194"/>
    </source>
</evidence>
<dbReference type="SMART" id="SM00487">
    <property type="entry name" value="DEXDc"/>
    <property type="match status" value="1"/>
</dbReference>
<keyword evidence="5" id="KW-0347">Helicase</keyword>
<dbReference type="PANTHER" id="PTHR47962:SF5">
    <property type="entry name" value="ATP-DEPENDENT HELICASE LHR-RELATED"/>
    <property type="match status" value="1"/>
</dbReference>
<name>A0ABP8JMU9_9MICO</name>
<dbReference type="Pfam" id="PF00270">
    <property type="entry name" value="DEAD"/>
    <property type="match status" value="1"/>
</dbReference>
<keyword evidence="1" id="KW-0547">Nucleotide-binding</keyword>
<dbReference type="PROSITE" id="PS51194">
    <property type="entry name" value="HELICASE_CTER"/>
    <property type="match status" value="1"/>
</dbReference>
<dbReference type="Proteomes" id="UP001500390">
    <property type="component" value="Unassembled WGS sequence"/>
</dbReference>
<dbReference type="Pfam" id="PF00271">
    <property type="entry name" value="Helicase_C"/>
    <property type="match status" value="1"/>
</dbReference>
<feature type="domain" description="Helicase C-terminal" evidence="4">
    <location>
        <begin position="244"/>
        <end position="392"/>
    </location>
</feature>
<accession>A0ABP8JMU9</accession>
<evidence type="ECO:0000256" key="2">
    <source>
        <dbReference type="ARBA" id="ARBA00022840"/>
    </source>
</evidence>
<keyword evidence="5" id="KW-0378">Hydrolase</keyword>
<evidence type="ECO:0000256" key="1">
    <source>
        <dbReference type="ARBA" id="ARBA00022741"/>
    </source>
</evidence>
<evidence type="ECO:0000313" key="5">
    <source>
        <dbReference type="EMBL" id="GAA4393339.1"/>
    </source>
</evidence>
<evidence type="ECO:0000259" key="3">
    <source>
        <dbReference type="PROSITE" id="PS51192"/>
    </source>
</evidence>
<proteinExistence type="predicted"/>
<organism evidence="5 6">
    <name type="scientific">Ornithinibacter aureus</name>
    <dbReference type="NCBI Taxonomy" id="622664"/>
    <lineage>
        <taxon>Bacteria</taxon>
        <taxon>Bacillati</taxon>
        <taxon>Actinomycetota</taxon>
        <taxon>Actinomycetes</taxon>
        <taxon>Micrococcales</taxon>
        <taxon>Intrasporangiaceae</taxon>
        <taxon>Ornithinibacter</taxon>
    </lineage>
</organism>
<dbReference type="SMART" id="SM00490">
    <property type="entry name" value="HELICc"/>
    <property type="match status" value="1"/>
</dbReference>
<dbReference type="GO" id="GO:0004386">
    <property type="term" value="F:helicase activity"/>
    <property type="evidence" value="ECO:0007669"/>
    <property type="project" value="UniProtKB-KW"/>
</dbReference>
<dbReference type="Gene3D" id="3.40.50.300">
    <property type="entry name" value="P-loop containing nucleotide triphosphate hydrolases"/>
    <property type="match status" value="2"/>
</dbReference>
<dbReference type="InterPro" id="IPR027417">
    <property type="entry name" value="P-loop_NTPase"/>
</dbReference>
<dbReference type="PROSITE" id="PS51192">
    <property type="entry name" value="HELICASE_ATP_BIND_1"/>
    <property type="match status" value="1"/>
</dbReference>
<evidence type="ECO:0000313" key="6">
    <source>
        <dbReference type="Proteomes" id="UP001500390"/>
    </source>
</evidence>
<protein>
    <submittedName>
        <fullName evidence="5">DEAD/DEAH box helicase</fullName>
    </submittedName>
</protein>
<reference evidence="6" key="1">
    <citation type="journal article" date="2019" name="Int. J. Syst. Evol. Microbiol.">
        <title>The Global Catalogue of Microorganisms (GCM) 10K type strain sequencing project: providing services to taxonomists for standard genome sequencing and annotation.</title>
        <authorList>
            <consortium name="The Broad Institute Genomics Platform"/>
            <consortium name="The Broad Institute Genome Sequencing Center for Infectious Disease"/>
            <person name="Wu L."/>
            <person name="Ma J."/>
        </authorList>
    </citation>
    <scope>NUCLEOTIDE SEQUENCE [LARGE SCALE GENOMIC DNA]</scope>
    <source>
        <strain evidence="6">JCM 17738</strain>
    </source>
</reference>
<dbReference type="InterPro" id="IPR011545">
    <property type="entry name" value="DEAD/DEAH_box_helicase_dom"/>
</dbReference>
<sequence length="710" mass="76340">MTDRDREAQSFDLLHPVVQHHVVNSLGWPGLRPLQTASIVPVLRGDDALLVAPTAGGKTEAAMLPLLTRMANDEWQGVSVLYVCPLKALLNNLEPRLATYAGWLGREASVRHGDTAAGVRRRQATARPSVLLTTPESLEAMLVSTLLDAPHMFGDLRAVVVDEVHAFAGDDRGWHLLAVLERLGTLVGRPLQRIGLSATVGNPDALLEWLQGRERSRPRTVIAPPTASSTAPELALDHVGNVGNAAKVVNGIHLGEKRLVFADSRRTVEGLAVALRGLETQTYVSHSSLSVDERRRAETAFAEARDCVIVSTSTLELGIDVGDLDRVVQLGAPNTVASVLQRLGRTGRRPGSTRNLTFLATEDDELLRAAGLLLLLDEGFVEPVVAPPEPLHVAAQQLLGSALQKGRISLAEESSWICGLGLADEVRVAEICEWLVETAHLDTDQGLAFIGPRAEARYGRRNFMDLLAVFTAAPEVVVVHGRREVGSVDPMLLVAKVTGPRVIALAGRPWLVTHIDWRRRRAYVEPSDRTGRSRWTGEPRAYSLELSDAVRRVLLGATPVGAELTTRAMNRLGSLREQYRHRVAPDASVVTEDDGRVRWWTFAGAGANAVLTAALDAVAPDLLDQGTFGNLNITLRSDATAVAVGSAVRRARAEFGSDLVGVTPPVSEQALAKLKFAELLPPHLALGTLSARSTDRRGAALVAGRPVAGG</sequence>
<dbReference type="EMBL" id="BAABFX010000022">
    <property type="protein sequence ID" value="GAA4393339.1"/>
    <property type="molecule type" value="Genomic_DNA"/>
</dbReference>
<gene>
    <name evidence="5" type="ORF">GCM10023153_13190</name>
</gene>
<keyword evidence="2" id="KW-0067">ATP-binding</keyword>
<dbReference type="InterPro" id="IPR052511">
    <property type="entry name" value="ATP-dep_Helicase"/>
</dbReference>
<dbReference type="InterPro" id="IPR001650">
    <property type="entry name" value="Helicase_C-like"/>
</dbReference>
<dbReference type="InterPro" id="IPR014001">
    <property type="entry name" value="Helicase_ATP-bd"/>
</dbReference>
<feature type="domain" description="Helicase ATP-binding" evidence="3">
    <location>
        <begin position="39"/>
        <end position="218"/>
    </location>
</feature>